<accession>A0AAW3A899</accession>
<dbReference type="InterPro" id="IPR013954">
    <property type="entry name" value="PNK3P"/>
</dbReference>
<dbReference type="PANTHER" id="PTHR12083">
    <property type="entry name" value="BIFUNCTIONAL POLYNUCLEOTIDE PHOSPHATASE/KINASE"/>
    <property type="match status" value="1"/>
</dbReference>
<comment type="caution">
    <text evidence="1">The sequence shown here is derived from an EMBL/GenBank/DDBJ whole genome shotgun (WGS) entry which is preliminary data.</text>
</comment>
<dbReference type="GO" id="GO:0046404">
    <property type="term" value="F:ATP-dependent polydeoxyribonucleotide 5'-hydroxyl-kinase activity"/>
    <property type="evidence" value="ECO:0007669"/>
    <property type="project" value="TreeGrafter"/>
</dbReference>
<dbReference type="GO" id="GO:0003690">
    <property type="term" value="F:double-stranded DNA binding"/>
    <property type="evidence" value="ECO:0007669"/>
    <property type="project" value="TreeGrafter"/>
</dbReference>
<evidence type="ECO:0000313" key="1">
    <source>
        <dbReference type="EMBL" id="KAL0499693.1"/>
    </source>
</evidence>
<dbReference type="InterPro" id="IPR036412">
    <property type="entry name" value="HAD-like_sf"/>
</dbReference>
<dbReference type="PANTHER" id="PTHR12083:SF9">
    <property type="entry name" value="BIFUNCTIONAL POLYNUCLEOTIDE PHOSPHATASE_KINASE"/>
    <property type="match status" value="1"/>
</dbReference>
<gene>
    <name evidence="1" type="ORF">Q4I30_005813</name>
</gene>
<keyword evidence="1" id="KW-0418">Kinase</keyword>
<reference evidence="1 2" key="1">
    <citation type="submission" date="2024-02" db="EMBL/GenBank/DDBJ databases">
        <title>FIRST GENOME SEQUENCES OF Leishmania (Viannia) shawi, Leishmania (Viannia) lindenbergi AND Leishmania (Viannia) utingensis.</title>
        <authorList>
            <person name="Resadore F."/>
            <person name="Custodio M.G.F."/>
            <person name="Boite M.C."/>
            <person name="Cupolillo E."/>
            <person name="Ferreira G.E.M."/>
        </authorList>
    </citation>
    <scope>NUCLEOTIDE SEQUENCE [LARGE SCALE GENOMIC DNA]</scope>
    <source>
        <strain evidence="1 2">ITUB/BR/1977/M4964</strain>
    </source>
</reference>
<dbReference type="AlphaFoldDB" id="A0AAW3A899"/>
<keyword evidence="2" id="KW-1185">Reference proteome</keyword>
<dbReference type="Gene3D" id="3.40.50.1000">
    <property type="entry name" value="HAD superfamily/HAD-like"/>
    <property type="match status" value="1"/>
</dbReference>
<proteinExistence type="predicted"/>
<dbReference type="InterPro" id="IPR023214">
    <property type="entry name" value="HAD_sf"/>
</dbReference>
<dbReference type="GO" id="GO:0046403">
    <property type="term" value="F:polynucleotide 3'-phosphatase activity"/>
    <property type="evidence" value="ECO:0007669"/>
    <property type="project" value="TreeGrafter"/>
</dbReference>
<sequence length="201" mass="21427">MQHVHAQGFLVVLFSNQVEIGKGPSWNAEKADAVMDKIVQLSSAAGVPLCASVATRENVWRKPSPQMWVLLEERIQKCVRAACVDATALSTVDCAAYSFYIGDSAVCSAVPLAARKEGFSCSGCQFELNVQLPFLTPAQFLLAPAGALFQTDALCSRGGPLLSELPSPSSSMRLSDALLRLTRASPASFEAFSWGDVSPAE</sequence>
<protein>
    <submittedName>
        <fullName evidence="1">Polynucleotide kinase 3 phosphatase</fullName>
    </submittedName>
</protein>
<dbReference type="SUPFAM" id="SSF56784">
    <property type="entry name" value="HAD-like"/>
    <property type="match status" value="1"/>
</dbReference>
<dbReference type="Pfam" id="PF08645">
    <property type="entry name" value="PNK3P"/>
    <property type="match status" value="1"/>
</dbReference>
<dbReference type="GO" id="GO:0006281">
    <property type="term" value="P:DNA repair"/>
    <property type="evidence" value="ECO:0007669"/>
    <property type="project" value="TreeGrafter"/>
</dbReference>
<dbReference type="EMBL" id="JBAMZL010000032">
    <property type="protein sequence ID" value="KAL0499693.1"/>
    <property type="molecule type" value="Genomic_DNA"/>
</dbReference>
<organism evidence="1 2">
    <name type="scientific">Leishmania utingensis</name>
    <dbReference type="NCBI Taxonomy" id="653362"/>
    <lineage>
        <taxon>Eukaryota</taxon>
        <taxon>Discoba</taxon>
        <taxon>Euglenozoa</taxon>
        <taxon>Kinetoplastea</taxon>
        <taxon>Metakinetoplastina</taxon>
        <taxon>Trypanosomatida</taxon>
        <taxon>Trypanosomatidae</taxon>
        <taxon>Leishmaniinae</taxon>
        <taxon>Leishmania</taxon>
    </lineage>
</organism>
<name>A0AAW3A899_9TRYP</name>
<keyword evidence="1" id="KW-0808">Transferase</keyword>
<evidence type="ECO:0000313" key="2">
    <source>
        <dbReference type="Proteomes" id="UP001482455"/>
    </source>
</evidence>
<dbReference type="Proteomes" id="UP001482455">
    <property type="component" value="Unassembled WGS sequence"/>
</dbReference>